<dbReference type="PANTHER" id="PTHR43104">
    <property type="entry name" value="L-2-HYDROXYGLUTARATE DEHYDROGENASE, MITOCHONDRIAL"/>
    <property type="match status" value="1"/>
</dbReference>
<dbReference type="InterPro" id="IPR006076">
    <property type="entry name" value="FAD-dep_OxRdtase"/>
</dbReference>
<dbReference type="PANTHER" id="PTHR43104:SF2">
    <property type="entry name" value="L-2-HYDROXYGLUTARATE DEHYDROGENASE, MITOCHONDRIAL"/>
    <property type="match status" value="1"/>
</dbReference>
<dbReference type="SUPFAM" id="SSF51905">
    <property type="entry name" value="FAD/NAD(P)-binding domain"/>
    <property type="match status" value="1"/>
</dbReference>
<dbReference type="GO" id="GO:0005737">
    <property type="term" value="C:cytoplasm"/>
    <property type="evidence" value="ECO:0007669"/>
    <property type="project" value="TreeGrafter"/>
</dbReference>
<sequence>METKQHDVIIIGGGISGTALLYLLARYTDLKSIALVEKYKGIATVNSHGRNNSQTLHCGDIETNYSLEKALSVQASAAMVVNYARQLPSFEHILHKYSKMVLAVGEQECDVLQERYQEFSPHYKAMQLWDADGISRVEPNVVWGRNERIAAVGATDEYSAVNFQALADSFVTQAKSTDKNIDVFLGTKIKKINDPGNGFELTTHGRTLKAKSVVVSAGGHSLLFAHRMGYGKQFSCMPMAGSFYFTPDILRGKVYTIQNDKLPFAAIHGDPDLLLGGKTRFGPTALMLPMLERYNWKTIPDFMHLFSVEASVMKVMWDLFKIADIRNYMFKNFLFEIPFLRQRLFLKEARKIVPSLQLQDLTFAKRVGGVRPVMIDKENRKLLMGEAKINPGNGIIFNMTPSPGATSCLQNAEQDLRILVEHLGCEFSEDKLNDELKAS</sequence>
<evidence type="ECO:0000256" key="5">
    <source>
        <dbReference type="ARBA" id="ARBA00037941"/>
    </source>
</evidence>
<gene>
    <name evidence="7" type="ORF">MNBD_GAMMA21-1241</name>
</gene>
<organism evidence="7">
    <name type="scientific">hydrothermal vent metagenome</name>
    <dbReference type="NCBI Taxonomy" id="652676"/>
    <lineage>
        <taxon>unclassified sequences</taxon>
        <taxon>metagenomes</taxon>
        <taxon>ecological metagenomes</taxon>
    </lineage>
</organism>
<dbReference type="AlphaFoldDB" id="A0A3B0ZG13"/>
<dbReference type="EC" id="1.1.5.4" evidence="7"/>
<name>A0A3B0ZG13_9ZZZZ</name>
<keyword evidence="4 7" id="KW-0560">Oxidoreductase</keyword>
<evidence type="ECO:0000259" key="6">
    <source>
        <dbReference type="Pfam" id="PF01266"/>
    </source>
</evidence>
<dbReference type="GO" id="GO:0047545">
    <property type="term" value="F:(S)-2-hydroxyglutarate dehydrogenase activity"/>
    <property type="evidence" value="ECO:0007669"/>
    <property type="project" value="TreeGrafter"/>
</dbReference>
<evidence type="ECO:0000256" key="1">
    <source>
        <dbReference type="ARBA" id="ARBA00001974"/>
    </source>
</evidence>
<dbReference type="EMBL" id="UOFR01000014">
    <property type="protein sequence ID" value="VAW92345.1"/>
    <property type="molecule type" value="Genomic_DNA"/>
</dbReference>
<feature type="domain" description="FAD dependent oxidoreductase" evidence="6">
    <location>
        <begin position="7"/>
        <end position="407"/>
    </location>
</feature>
<dbReference type="Pfam" id="PF01266">
    <property type="entry name" value="DAO"/>
    <property type="match status" value="1"/>
</dbReference>
<dbReference type="GO" id="GO:0008924">
    <property type="term" value="F:L-malate dehydrogenase (quinone) activity"/>
    <property type="evidence" value="ECO:0007669"/>
    <property type="project" value="UniProtKB-EC"/>
</dbReference>
<keyword evidence="3" id="KW-0274">FAD</keyword>
<comment type="cofactor">
    <cofactor evidence="1">
        <name>FAD</name>
        <dbReference type="ChEBI" id="CHEBI:57692"/>
    </cofactor>
</comment>
<evidence type="ECO:0000256" key="2">
    <source>
        <dbReference type="ARBA" id="ARBA00022630"/>
    </source>
</evidence>
<evidence type="ECO:0000313" key="7">
    <source>
        <dbReference type="EMBL" id="VAW92345.1"/>
    </source>
</evidence>
<dbReference type="InterPro" id="IPR036188">
    <property type="entry name" value="FAD/NAD-bd_sf"/>
</dbReference>
<dbReference type="Gene3D" id="3.50.50.60">
    <property type="entry name" value="FAD/NAD(P)-binding domain"/>
    <property type="match status" value="1"/>
</dbReference>
<dbReference type="Gene3D" id="3.30.9.10">
    <property type="entry name" value="D-Amino Acid Oxidase, subunit A, domain 2"/>
    <property type="match status" value="1"/>
</dbReference>
<keyword evidence="2" id="KW-0285">Flavoprotein</keyword>
<comment type="similarity">
    <text evidence="5">Belongs to the L2HGDH family.</text>
</comment>
<accession>A0A3B0ZG13</accession>
<evidence type="ECO:0000256" key="3">
    <source>
        <dbReference type="ARBA" id="ARBA00022827"/>
    </source>
</evidence>
<proteinExistence type="inferred from homology"/>
<reference evidence="7" key="1">
    <citation type="submission" date="2018-06" db="EMBL/GenBank/DDBJ databases">
        <authorList>
            <person name="Zhirakovskaya E."/>
        </authorList>
    </citation>
    <scope>NUCLEOTIDE SEQUENCE</scope>
</reference>
<evidence type="ECO:0000256" key="4">
    <source>
        <dbReference type="ARBA" id="ARBA00023002"/>
    </source>
</evidence>
<protein>
    <submittedName>
        <fullName evidence="7">Malate:quinone oxidoreductase</fullName>
        <ecNumber evidence="7">1.1.5.4</ecNumber>
    </submittedName>
</protein>